<comment type="caution">
    <text evidence="3">The sequence shown here is derived from an EMBL/GenBank/DDBJ whole genome shotgun (WGS) entry which is preliminary data.</text>
</comment>
<keyword evidence="1" id="KW-1133">Transmembrane helix</keyword>
<feature type="domain" description="Calcineurin-like phosphoesterase" evidence="2">
    <location>
        <begin position="64"/>
        <end position="250"/>
    </location>
</feature>
<dbReference type="InterPro" id="IPR004843">
    <property type="entry name" value="Calcineurin-like_PHP"/>
</dbReference>
<dbReference type="AlphaFoldDB" id="A0AA39YV40"/>
<gene>
    <name evidence="3" type="ORF">QBC41DRAFT_50166</name>
</gene>
<dbReference type="PANTHER" id="PTHR12905:SF0">
    <property type="entry name" value="CALCINEURIN-LIKE PHOSPHOESTERASE DOMAIN-CONTAINING PROTEIN"/>
    <property type="match status" value="1"/>
</dbReference>
<evidence type="ECO:0000313" key="4">
    <source>
        <dbReference type="Proteomes" id="UP001174997"/>
    </source>
</evidence>
<keyword evidence="4" id="KW-1185">Reference proteome</keyword>
<protein>
    <submittedName>
        <fullName evidence="3">Metallo-dependent phosphatase-like protein</fullName>
    </submittedName>
</protein>
<dbReference type="InterPro" id="IPR051693">
    <property type="entry name" value="UPF0046_metallophosphoest"/>
</dbReference>
<dbReference type="EMBL" id="JAULSY010000191">
    <property type="protein sequence ID" value="KAK0659133.1"/>
    <property type="molecule type" value="Genomic_DNA"/>
</dbReference>
<dbReference type="GO" id="GO:0016787">
    <property type="term" value="F:hydrolase activity"/>
    <property type="evidence" value="ECO:0007669"/>
    <property type="project" value="InterPro"/>
</dbReference>
<evidence type="ECO:0000256" key="1">
    <source>
        <dbReference type="SAM" id="Phobius"/>
    </source>
</evidence>
<feature type="transmembrane region" description="Helical" evidence="1">
    <location>
        <begin position="270"/>
        <end position="289"/>
    </location>
</feature>
<evidence type="ECO:0000313" key="3">
    <source>
        <dbReference type="EMBL" id="KAK0659133.1"/>
    </source>
</evidence>
<name>A0AA39YV40_9PEZI</name>
<dbReference type="Pfam" id="PF00149">
    <property type="entry name" value="Metallophos"/>
    <property type="match status" value="1"/>
</dbReference>
<dbReference type="Gene3D" id="3.60.21.10">
    <property type="match status" value="1"/>
</dbReference>
<dbReference type="SUPFAM" id="SSF56300">
    <property type="entry name" value="Metallo-dependent phosphatases"/>
    <property type="match status" value="1"/>
</dbReference>
<dbReference type="PANTHER" id="PTHR12905">
    <property type="entry name" value="METALLOPHOSPHOESTERASE"/>
    <property type="match status" value="1"/>
</dbReference>
<dbReference type="InterPro" id="IPR029052">
    <property type="entry name" value="Metallo-depent_PP-like"/>
</dbReference>
<dbReference type="Proteomes" id="UP001174997">
    <property type="component" value="Unassembled WGS sequence"/>
</dbReference>
<sequence>MQQPTIHIKTHSQRKRDMATKLFKIHASHLSASSAPTPPVNENPVQIVCVSDTHNHQPVLPFGDILIHAGDLTENGSFDEVQAGLDWLSSQPHAHKILIAGNHDVLLDEAFLERYPERRYGETTRTKADLDWGSVTYLQDSTMTITVPKRRASNESEHETKGTERKLTIYGSPYTPVYTPSAFQYPPSPEFWSNSKLGTLPPQDDLIIVTHGPPKFYLDQRDFHRAGCPYLLQEITRLRPRLHVFGHIHAAYGREDVILDKVREAHDDILIGWGGWATLAWMAALVGWTRVKRAFGIGKTDAGRVTTFVNASAVGGRGNELTNEVVVIEL</sequence>
<evidence type="ECO:0000259" key="2">
    <source>
        <dbReference type="Pfam" id="PF00149"/>
    </source>
</evidence>
<organism evidence="3 4">
    <name type="scientific">Cercophora samala</name>
    <dbReference type="NCBI Taxonomy" id="330535"/>
    <lineage>
        <taxon>Eukaryota</taxon>
        <taxon>Fungi</taxon>
        <taxon>Dikarya</taxon>
        <taxon>Ascomycota</taxon>
        <taxon>Pezizomycotina</taxon>
        <taxon>Sordariomycetes</taxon>
        <taxon>Sordariomycetidae</taxon>
        <taxon>Sordariales</taxon>
        <taxon>Lasiosphaeriaceae</taxon>
        <taxon>Cercophora</taxon>
    </lineage>
</organism>
<proteinExistence type="predicted"/>
<dbReference type="CDD" id="cd07379">
    <property type="entry name" value="MPP_239FB"/>
    <property type="match status" value="1"/>
</dbReference>
<keyword evidence="1" id="KW-0472">Membrane</keyword>
<accession>A0AA39YV40</accession>
<reference evidence="3" key="1">
    <citation type="submission" date="2023-06" db="EMBL/GenBank/DDBJ databases">
        <title>Genome-scale phylogeny and comparative genomics of the fungal order Sordariales.</title>
        <authorList>
            <consortium name="Lawrence Berkeley National Laboratory"/>
            <person name="Hensen N."/>
            <person name="Bonometti L."/>
            <person name="Westerberg I."/>
            <person name="Brannstrom I.O."/>
            <person name="Guillou S."/>
            <person name="Cros-Aarteil S."/>
            <person name="Calhoun S."/>
            <person name="Haridas S."/>
            <person name="Kuo A."/>
            <person name="Mondo S."/>
            <person name="Pangilinan J."/>
            <person name="Riley R."/>
            <person name="Labutti K."/>
            <person name="Andreopoulos B."/>
            <person name="Lipzen A."/>
            <person name="Chen C."/>
            <person name="Yanf M."/>
            <person name="Daum C."/>
            <person name="Ng V."/>
            <person name="Clum A."/>
            <person name="Steindorff A."/>
            <person name="Ohm R."/>
            <person name="Martin F."/>
            <person name="Silar P."/>
            <person name="Natvig D."/>
            <person name="Lalanne C."/>
            <person name="Gautier V."/>
            <person name="Ament-Velasquez S.L."/>
            <person name="Kruys A."/>
            <person name="Hutchinson M.I."/>
            <person name="Powell A.J."/>
            <person name="Barry K."/>
            <person name="Miller A.N."/>
            <person name="Grigoriev I.V."/>
            <person name="Debuchy R."/>
            <person name="Gladieux P."/>
            <person name="Thoren M.H."/>
            <person name="Johannesson H."/>
        </authorList>
    </citation>
    <scope>NUCLEOTIDE SEQUENCE</scope>
    <source>
        <strain evidence="3">CBS 307.81</strain>
    </source>
</reference>
<keyword evidence="1" id="KW-0812">Transmembrane</keyword>